<organism evidence="1 2">
    <name type="scientific">Aspergillus parasiticus</name>
    <dbReference type="NCBI Taxonomy" id="5067"/>
    <lineage>
        <taxon>Eukaryota</taxon>
        <taxon>Fungi</taxon>
        <taxon>Dikarya</taxon>
        <taxon>Ascomycota</taxon>
        <taxon>Pezizomycotina</taxon>
        <taxon>Eurotiomycetes</taxon>
        <taxon>Eurotiomycetidae</taxon>
        <taxon>Eurotiales</taxon>
        <taxon>Aspergillaceae</taxon>
        <taxon>Aspergillus</taxon>
        <taxon>Aspergillus subgen. Circumdati</taxon>
    </lineage>
</organism>
<evidence type="ECO:0000313" key="2">
    <source>
        <dbReference type="Proteomes" id="UP000326532"/>
    </source>
</evidence>
<gene>
    <name evidence="1" type="ORF">BDV34DRAFT_220737</name>
</gene>
<proteinExistence type="predicted"/>
<sequence>MTHTGTGTRGDFIMTEQSFPWIFAAGKLTKAELAASHVSLIVNKFPKHEEGNYVTGLRGMILNEAVTHPDTEKTYILMWEIRIDWDPEWGNHINCDIYRPNSTDRLHIKSTQRPSISGFYRDKQELDTYVGGWDPQYYVWPSDTWEVIEQKEAIQQQYAERLKMGDSHYQSCDYKLCF</sequence>
<dbReference type="EMBL" id="ML734943">
    <property type="protein sequence ID" value="KAB8210139.1"/>
    <property type="molecule type" value="Genomic_DNA"/>
</dbReference>
<keyword evidence="2" id="KW-1185">Reference proteome</keyword>
<protein>
    <submittedName>
        <fullName evidence="1">Uncharacterized protein</fullName>
    </submittedName>
</protein>
<dbReference type="OMA" id="HINCDIY"/>
<evidence type="ECO:0000313" key="1">
    <source>
        <dbReference type="EMBL" id="KAB8210139.1"/>
    </source>
</evidence>
<dbReference type="AlphaFoldDB" id="A0A5N6DYG3"/>
<accession>A0A5N6DYG3</accession>
<dbReference type="Proteomes" id="UP000326532">
    <property type="component" value="Unassembled WGS sequence"/>
</dbReference>
<name>A0A5N6DYG3_ASPPA</name>
<dbReference type="VEuPathDB" id="FungiDB:BDV34DRAFT_220737"/>
<reference evidence="1 2" key="1">
    <citation type="submission" date="2019-04" db="EMBL/GenBank/DDBJ databases">
        <title>Fungal friends and foes A comparative genomics study of 23 Aspergillus species from section Flavi.</title>
        <authorList>
            <consortium name="DOE Joint Genome Institute"/>
            <person name="Kjaerbolling I."/>
            <person name="Vesth T.C."/>
            <person name="Frisvad J.C."/>
            <person name="Nybo J.L."/>
            <person name="Theobald S."/>
            <person name="Kildgaard S."/>
            <person name="Petersen T.I."/>
            <person name="Kuo A."/>
            <person name="Sato A."/>
            <person name="Lyhne E.K."/>
            <person name="Kogle M.E."/>
            <person name="Wiebenga A."/>
            <person name="Kun R.S."/>
            <person name="Lubbers R.J."/>
            <person name="Makela M.R."/>
            <person name="Barry K."/>
            <person name="Chovatia M."/>
            <person name="Clum A."/>
            <person name="Daum C."/>
            <person name="Haridas S."/>
            <person name="He G."/>
            <person name="LaButti K."/>
            <person name="Lipzen A."/>
            <person name="Mondo S."/>
            <person name="Pangilinan J."/>
            <person name="Riley R."/>
            <person name="Salamov A."/>
            <person name="Simmons B.A."/>
            <person name="Magnuson J.K."/>
            <person name="Henrissat B."/>
            <person name="Mortensen U.H."/>
            <person name="Larsen T.O."/>
            <person name="De vries R.P."/>
            <person name="Grigoriev I.V."/>
            <person name="Machida M."/>
            <person name="Baker S.E."/>
            <person name="Andersen M.R."/>
        </authorList>
    </citation>
    <scope>NUCLEOTIDE SEQUENCE [LARGE SCALE GENOMIC DNA]</scope>
    <source>
        <strain evidence="1 2">CBS 117618</strain>
    </source>
</reference>